<reference evidence="2" key="1">
    <citation type="submission" date="2023-08" db="EMBL/GenBank/DDBJ databases">
        <title>Rhodospirillaceae gen. nov., a novel taxon isolated from the Yangtze River Yuezi River estuary sludge.</title>
        <authorList>
            <person name="Ruan L."/>
        </authorList>
    </citation>
    <scope>NUCLEOTIDE SEQUENCE [LARGE SCALE GENOMIC DNA]</scope>
    <source>
        <strain evidence="2">R-7</strain>
    </source>
</reference>
<protein>
    <submittedName>
        <fullName evidence="1">NRDE family protein</fullName>
    </submittedName>
</protein>
<accession>A0ABU0YJJ5</accession>
<dbReference type="PANTHER" id="PTHR17985:SF8">
    <property type="entry name" value="TRANSPORT AND GOLGI ORGANIZATION PROTEIN 2 HOMOLOG"/>
    <property type="match status" value="1"/>
</dbReference>
<dbReference type="RefSeq" id="WP_379954324.1">
    <property type="nucleotide sequence ID" value="NZ_JAUYVI010000002.1"/>
</dbReference>
<gene>
    <name evidence="1" type="ORF">Q8A70_04500</name>
</gene>
<dbReference type="Gene3D" id="3.60.60.10">
    <property type="entry name" value="Penicillin V Acylase, Chain A"/>
    <property type="match status" value="1"/>
</dbReference>
<dbReference type="Proteomes" id="UP001230156">
    <property type="component" value="Unassembled WGS sequence"/>
</dbReference>
<dbReference type="PANTHER" id="PTHR17985">
    <property type="entry name" value="SER/THR-RICH PROTEIN T10 IN DGCR REGION"/>
    <property type="match status" value="1"/>
</dbReference>
<organism evidence="1 2">
    <name type="scientific">Dongia sedimenti</name>
    <dbReference type="NCBI Taxonomy" id="3064282"/>
    <lineage>
        <taxon>Bacteria</taxon>
        <taxon>Pseudomonadati</taxon>
        <taxon>Pseudomonadota</taxon>
        <taxon>Alphaproteobacteria</taxon>
        <taxon>Rhodospirillales</taxon>
        <taxon>Dongiaceae</taxon>
        <taxon>Dongia</taxon>
    </lineage>
</organism>
<evidence type="ECO:0000313" key="1">
    <source>
        <dbReference type="EMBL" id="MDQ7246908.1"/>
    </source>
</evidence>
<proteinExistence type="predicted"/>
<comment type="caution">
    <text evidence="1">The sequence shown here is derived from an EMBL/GenBank/DDBJ whole genome shotgun (WGS) entry which is preliminary data.</text>
</comment>
<dbReference type="Pfam" id="PF05742">
    <property type="entry name" value="TANGO2"/>
    <property type="match status" value="1"/>
</dbReference>
<dbReference type="EMBL" id="JAUYVI010000002">
    <property type="protein sequence ID" value="MDQ7246908.1"/>
    <property type="molecule type" value="Genomic_DNA"/>
</dbReference>
<evidence type="ECO:0000313" key="2">
    <source>
        <dbReference type="Proteomes" id="UP001230156"/>
    </source>
</evidence>
<name>A0ABU0YJJ5_9PROT</name>
<dbReference type="InterPro" id="IPR008551">
    <property type="entry name" value="TANGO2"/>
</dbReference>
<sequence length="248" mass="27465">MCSVIVLFRPGHDWPILWASNRDEMLDRPWSPPARHWSDRPEVVAGRDELAGGTWLGLNDFGVVAGILNRRDTLGPQPGKRSRGELVLDALDFTDAADAVEMLIGLDTNAYRPFNMVVADNTQAFWLRNLGDEVEAFPLAEGVTMVTASDANDPTSKRIRHFLPLWQAAEAPDPDHGDWTEWQELLTSRAHAPDGDAFDAMNIISNGGFGTASSSIIALPGVQWADRKPIWRFTAGRPDRTPWQVIAL</sequence>
<keyword evidence="2" id="KW-1185">Reference proteome</keyword>